<accession>A0A2N5CNX6</accession>
<dbReference type="NCBIfam" id="NF037980">
    <property type="entry name" value="T2SS_GspK"/>
    <property type="match status" value="1"/>
</dbReference>
<dbReference type="KEGG" id="cfh:C1707_21565"/>
<dbReference type="OrthoDB" id="9788973at2"/>
<dbReference type="RefSeq" id="WP_101714604.1">
    <property type="nucleotide sequence ID" value="NZ_CP026100.1"/>
</dbReference>
<reference evidence="15 16" key="1">
    <citation type="submission" date="2017-12" db="EMBL/GenBank/DDBJ databases">
        <title>The genome sequence of Caulobacter flavus CGMCC1 15093.</title>
        <authorList>
            <person name="Gao J."/>
            <person name="Mao X."/>
            <person name="Sun J."/>
        </authorList>
    </citation>
    <scope>NUCLEOTIDE SEQUENCE [LARGE SCALE GENOMIC DNA]</scope>
    <source>
        <strain evidence="15 16">CGMCC1 15093</strain>
    </source>
</reference>
<dbReference type="Gene3D" id="1.10.40.60">
    <property type="entry name" value="EpsJ-like"/>
    <property type="match status" value="2"/>
</dbReference>
<keyword evidence="5 10" id="KW-0997">Cell inner membrane</keyword>
<evidence type="ECO:0000256" key="8">
    <source>
        <dbReference type="ARBA" id="ARBA00022989"/>
    </source>
</evidence>
<dbReference type="SUPFAM" id="SSF54523">
    <property type="entry name" value="Pili subunits"/>
    <property type="match status" value="1"/>
</dbReference>
<dbReference type="InterPro" id="IPR045584">
    <property type="entry name" value="Pilin-like"/>
</dbReference>
<dbReference type="Pfam" id="PF21687">
    <property type="entry name" value="T2SSK_1st"/>
    <property type="match status" value="1"/>
</dbReference>
<evidence type="ECO:0000256" key="2">
    <source>
        <dbReference type="ARBA" id="ARBA00007246"/>
    </source>
</evidence>
<dbReference type="EMBL" id="PJRQ01000041">
    <property type="protein sequence ID" value="PLR08647.1"/>
    <property type="molecule type" value="Genomic_DNA"/>
</dbReference>
<dbReference type="InterPro" id="IPR049179">
    <property type="entry name" value="T2SSK_SAM-like_2nd"/>
</dbReference>
<evidence type="ECO:0000256" key="4">
    <source>
        <dbReference type="ARBA" id="ARBA00022475"/>
    </source>
</evidence>
<evidence type="ECO:0000256" key="10">
    <source>
        <dbReference type="PIRNR" id="PIRNR002786"/>
    </source>
</evidence>
<feature type="transmembrane region" description="Helical" evidence="11">
    <location>
        <begin position="9"/>
        <end position="29"/>
    </location>
</feature>
<dbReference type="Proteomes" id="UP000234483">
    <property type="component" value="Unassembled WGS sequence"/>
</dbReference>
<sequence length="324" mass="34810">MRRGREDGAALLTVLLMVAVIGIIAVGVLEDIRFGMRRSFNAQIGGQARWYALGGEQMARARIDQLLARDPGKTSLEGDWNGRSVEFPVEGGVIQARVGDATGCFNLNSVVEADQGEPFRRRELGVRQLASLLELLGAPNGPDLAEGLAQWIDSNDVGPPGLEDDGYASGKVPHRTAGGPLAEVSELRAVRGFDAKVYALLRPYVCALPTTDLSPVNVNTLPEGRAVLLSAFTLGAVSPENARRAIAGRPAGGWSDLEAFWGQQALAGAAPVDGVRDQIRFRTRYFSLESRVGLAGGETFMTSLFEAGPTNRVRLVARRWTLEE</sequence>
<dbReference type="GO" id="GO:0005886">
    <property type="term" value="C:plasma membrane"/>
    <property type="evidence" value="ECO:0007669"/>
    <property type="project" value="UniProtKB-SubCell"/>
</dbReference>
<dbReference type="EMBL" id="CP026100">
    <property type="protein sequence ID" value="AYV48637.1"/>
    <property type="molecule type" value="Genomic_DNA"/>
</dbReference>
<evidence type="ECO:0000256" key="7">
    <source>
        <dbReference type="ARBA" id="ARBA00022927"/>
    </source>
</evidence>
<keyword evidence="7" id="KW-0653">Protein transport</keyword>
<dbReference type="InterPro" id="IPR049031">
    <property type="entry name" value="T2SSK_SAM-like_1st"/>
</dbReference>
<evidence type="ECO:0000259" key="13">
    <source>
        <dbReference type="Pfam" id="PF21687"/>
    </source>
</evidence>
<evidence type="ECO:0000259" key="12">
    <source>
        <dbReference type="Pfam" id="PF03934"/>
    </source>
</evidence>
<feature type="domain" description="T2SS protein K first SAM-like" evidence="13">
    <location>
        <begin position="103"/>
        <end position="210"/>
    </location>
</feature>
<dbReference type="Pfam" id="PF03934">
    <property type="entry name" value="T2SSK"/>
    <property type="match status" value="1"/>
</dbReference>
<dbReference type="PANTHER" id="PTHR38831">
    <property type="entry name" value="TYPE II SECRETION SYSTEM PROTEIN K"/>
    <property type="match status" value="1"/>
</dbReference>
<keyword evidence="4 10" id="KW-1003">Cell membrane</keyword>
<dbReference type="InterPro" id="IPR005628">
    <property type="entry name" value="GspK"/>
</dbReference>
<proteinExistence type="inferred from homology"/>
<dbReference type="GO" id="GO:0009306">
    <property type="term" value="P:protein secretion"/>
    <property type="evidence" value="ECO:0007669"/>
    <property type="project" value="InterPro"/>
</dbReference>
<evidence type="ECO:0000256" key="1">
    <source>
        <dbReference type="ARBA" id="ARBA00004533"/>
    </source>
</evidence>
<organism evidence="15 16">
    <name type="scientific">Caulobacter flavus</name>
    <dbReference type="NCBI Taxonomy" id="1679497"/>
    <lineage>
        <taxon>Bacteria</taxon>
        <taxon>Pseudomonadati</taxon>
        <taxon>Pseudomonadota</taxon>
        <taxon>Alphaproteobacteria</taxon>
        <taxon>Caulobacterales</taxon>
        <taxon>Caulobacteraceae</taxon>
        <taxon>Caulobacter</taxon>
    </lineage>
</organism>
<keyword evidence="6 11" id="KW-0812">Transmembrane</keyword>
<feature type="domain" description="T2SS protein K second SAM-like" evidence="12">
    <location>
        <begin position="216"/>
        <end position="270"/>
    </location>
</feature>
<dbReference type="PIRSF" id="PIRSF002786">
    <property type="entry name" value="XcpX"/>
    <property type="match status" value="1"/>
</dbReference>
<dbReference type="Gene3D" id="3.30.1300.30">
    <property type="entry name" value="GSPII I/J protein-like"/>
    <property type="match status" value="1"/>
</dbReference>
<evidence type="ECO:0000256" key="3">
    <source>
        <dbReference type="ARBA" id="ARBA00022448"/>
    </source>
</evidence>
<keyword evidence="9 10" id="KW-0472">Membrane</keyword>
<protein>
    <recommendedName>
        <fullName evidence="10">Type II secretion system protein K</fullName>
    </recommendedName>
</protein>
<keyword evidence="8 11" id="KW-1133">Transmembrane helix</keyword>
<name>A0A2N5CNX6_9CAUL</name>
<evidence type="ECO:0000313" key="16">
    <source>
        <dbReference type="Proteomes" id="UP000234483"/>
    </source>
</evidence>
<evidence type="ECO:0000256" key="5">
    <source>
        <dbReference type="ARBA" id="ARBA00022519"/>
    </source>
</evidence>
<dbReference type="PANTHER" id="PTHR38831:SF1">
    <property type="entry name" value="TYPE II SECRETION SYSTEM PROTEIN K-RELATED"/>
    <property type="match status" value="1"/>
</dbReference>
<comment type="similarity">
    <text evidence="2 10">Belongs to the GSP K family.</text>
</comment>
<evidence type="ECO:0000313" key="14">
    <source>
        <dbReference type="EMBL" id="AYV48637.1"/>
    </source>
</evidence>
<comment type="subcellular location">
    <subcellularLocation>
        <location evidence="1 10">Cell inner membrane</location>
    </subcellularLocation>
</comment>
<keyword evidence="3 10" id="KW-0813">Transport</keyword>
<dbReference type="Proteomes" id="UP000281192">
    <property type="component" value="Chromosome"/>
</dbReference>
<dbReference type="InterPro" id="IPR038072">
    <property type="entry name" value="GspK_central_sf"/>
</dbReference>
<dbReference type="AlphaFoldDB" id="A0A2N5CNX6"/>
<evidence type="ECO:0000313" key="17">
    <source>
        <dbReference type="Proteomes" id="UP000281192"/>
    </source>
</evidence>
<keyword evidence="17" id="KW-1185">Reference proteome</keyword>
<evidence type="ECO:0000256" key="11">
    <source>
        <dbReference type="SAM" id="Phobius"/>
    </source>
</evidence>
<evidence type="ECO:0000256" key="9">
    <source>
        <dbReference type="ARBA" id="ARBA00023136"/>
    </source>
</evidence>
<evidence type="ECO:0000313" key="15">
    <source>
        <dbReference type="EMBL" id="PLR08647.1"/>
    </source>
</evidence>
<dbReference type="SUPFAM" id="SSF158544">
    <property type="entry name" value="GspK insert domain-like"/>
    <property type="match status" value="2"/>
</dbReference>
<reference evidence="14 17" key="2">
    <citation type="submission" date="2018-01" db="EMBL/GenBank/DDBJ databases">
        <title>Complete genome sequence of Caulobacter flavus RHGG3.</title>
        <authorList>
            <person name="Yang E."/>
        </authorList>
    </citation>
    <scope>NUCLEOTIDE SEQUENCE [LARGE SCALE GENOMIC DNA]</scope>
    <source>
        <strain evidence="14 17">RHGG3</strain>
    </source>
</reference>
<evidence type="ECO:0000256" key="6">
    <source>
        <dbReference type="ARBA" id="ARBA00022692"/>
    </source>
</evidence>
<gene>
    <name evidence="14" type="ORF">C1707_21565</name>
    <name evidence="15" type="ORF">CFHF_19500</name>
</gene>